<dbReference type="Pfam" id="PF07910">
    <property type="entry name" value="Peptidase_C78"/>
    <property type="match status" value="1"/>
</dbReference>
<comment type="caution">
    <text evidence="4">The sequence shown here is derived from an EMBL/GenBank/DDBJ whole genome shotgun (WGS) entry which is preliminary data.</text>
</comment>
<name>A0A507C702_9FUNG</name>
<dbReference type="AlphaFoldDB" id="A0A507C702"/>
<dbReference type="EMBL" id="QEAO01000021">
    <property type="protein sequence ID" value="TPX33313.1"/>
    <property type="molecule type" value="Genomic_DNA"/>
</dbReference>
<evidence type="ECO:0000259" key="3">
    <source>
        <dbReference type="Pfam" id="PF07910"/>
    </source>
</evidence>
<evidence type="ECO:0000313" key="4">
    <source>
        <dbReference type="EMBL" id="TPX33313.1"/>
    </source>
</evidence>
<keyword evidence="1" id="KW-0378">Hydrolase</keyword>
<evidence type="ECO:0000256" key="1">
    <source>
        <dbReference type="ARBA" id="ARBA00022801"/>
    </source>
</evidence>
<dbReference type="GO" id="GO:0016787">
    <property type="term" value="F:hydrolase activity"/>
    <property type="evidence" value="ECO:0007669"/>
    <property type="project" value="UniProtKB-KW"/>
</dbReference>
<protein>
    <recommendedName>
        <fullName evidence="3">UFSP1/2/DUB catalytic domain-containing protein</fullName>
    </recommendedName>
</protein>
<evidence type="ECO:0000313" key="5">
    <source>
        <dbReference type="Proteomes" id="UP000319731"/>
    </source>
</evidence>
<dbReference type="RefSeq" id="XP_031024325.1">
    <property type="nucleotide sequence ID" value="XM_031169641.1"/>
</dbReference>
<sequence length="572" mass="63585">MEDNSECPVCSRLVPLQSIENHVNSHFEDARPTIRACPNCMLQVPSDAFDDHVMQHTLALMEEENELVAQETQNPEFEMPWAEMESSLGRQQPSSAAGDSSSTTPAVTQQSSDAGSSSNKPALPNSARIELVRNALVDCPRSITGIIPRLEAVLKISQYGPTKGTSPNTTTSAYLCLPATTYFPYPAGDRWGCCGYLNLQNMMSSILGSQYGSHLAEQLLEKTNELKIPSIPRLQQYIERAWKQGIDPDGARQLQNRLVDTRKWIGASETAALLKYFNVKIHVLEIINPDPDGSHTSLLDFVQRYFEGEENPIRIRPSIAMNGIRVSQDLPCLFLQHQGHSRTIVGIEKIKSDKRNLLLFDPSKFVSGRLCDGPPPPNGSIPFGDAQKMLNGAFRLDDAALRRNAKYQIVILAAIQTIASGDKGRAVAAGKPKIGDHSTTIKRTNQSLDKLLMPGQQWSNQSGNPYFNNDRMNSQFYTQAPKSSKREADDPPFDTQQIKAKEQNWQKPVRGDSTAPQTDKESVAQIAQSTRAVSVGEGNQTQPRFRKRHTWNAAKYVRLLAVNTIVAYRRNR</sequence>
<reference evidence="4 5" key="1">
    <citation type="journal article" date="2019" name="Sci. Rep.">
        <title>Comparative genomics of chytrid fungi reveal insights into the obligate biotrophic and pathogenic lifestyle of Synchytrium endobioticum.</title>
        <authorList>
            <person name="van de Vossenberg B.T.L.H."/>
            <person name="Warris S."/>
            <person name="Nguyen H.D.T."/>
            <person name="van Gent-Pelzer M.P.E."/>
            <person name="Joly D.L."/>
            <person name="van de Geest H.C."/>
            <person name="Bonants P.J.M."/>
            <person name="Smith D.S."/>
            <person name="Levesque C.A."/>
            <person name="van der Lee T.A.J."/>
        </authorList>
    </citation>
    <scope>NUCLEOTIDE SEQUENCE [LARGE SCALE GENOMIC DNA]</scope>
    <source>
        <strain evidence="4 5">JEL517</strain>
    </source>
</reference>
<feature type="region of interest" description="Disordered" evidence="2">
    <location>
        <begin position="84"/>
        <end position="123"/>
    </location>
</feature>
<accession>A0A507C702</accession>
<proteinExistence type="predicted"/>
<dbReference type="Proteomes" id="UP000319731">
    <property type="component" value="Unassembled WGS sequence"/>
</dbReference>
<feature type="region of interest" description="Disordered" evidence="2">
    <location>
        <begin position="499"/>
        <end position="522"/>
    </location>
</feature>
<keyword evidence="5" id="KW-1185">Reference proteome</keyword>
<dbReference type="InterPro" id="IPR012462">
    <property type="entry name" value="UFSP1/2_DUB_cat"/>
</dbReference>
<feature type="compositionally biased region" description="Polar residues" evidence="2">
    <location>
        <begin position="88"/>
        <end position="120"/>
    </location>
</feature>
<gene>
    <name evidence="4" type="ORF">SmJEL517_g03713</name>
</gene>
<evidence type="ECO:0000256" key="2">
    <source>
        <dbReference type="SAM" id="MobiDB-lite"/>
    </source>
</evidence>
<feature type="domain" description="UFSP1/2/DUB catalytic" evidence="3">
    <location>
        <begin position="174"/>
        <end position="363"/>
    </location>
</feature>
<dbReference type="STRING" id="1806994.A0A507C702"/>
<organism evidence="4 5">
    <name type="scientific">Synchytrium microbalum</name>
    <dbReference type="NCBI Taxonomy" id="1806994"/>
    <lineage>
        <taxon>Eukaryota</taxon>
        <taxon>Fungi</taxon>
        <taxon>Fungi incertae sedis</taxon>
        <taxon>Chytridiomycota</taxon>
        <taxon>Chytridiomycota incertae sedis</taxon>
        <taxon>Chytridiomycetes</taxon>
        <taxon>Synchytriales</taxon>
        <taxon>Synchytriaceae</taxon>
        <taxon>Synchytrium</taxon>
    </lineage>
</organism>
<dbReference type="GeneID" id="42004938"/>
<dbReference type="Gene3D" id="3.90.70.130">
    <property type="match status" value="1"/>
</dbReference>
<dbReference type="OrthoDB" id="288987at2759"/>